<keyword evidence="5" id="KW-1185">Reference proteome</keyword>
<evidence type="ECO:0000256" key="2">
    <source>
        <dbReference type="SAM" id="SignalP"/>
    </source>
</evidence>
<dbReference type="AlphaFoldDB" id="A0A6A6AU29"/>
<dbReference type="Proteomes" id="UP000799771">
    <property type="component" value="Unassembled WGS sequence"/>
</dbReference>
<dbReference type="GeneID" id="54409780"/>
<dbReference type="CDD" id="cd00053">
    <property type="entry name" value="EGF"/>
    <property type="match status" value="1"/>
</dbReference>
<feature type="chain" id="PRO_5025417305" description="EGF-like domain-containing protein" evidence="2">
    <location>
        <begin position="20"/>
        <end position="391"/>
    </location>
</feature>
<dbReference type="RefSeq" id="XP_033528852.1">
    <property type="nucleotide sequence ID" value="XM_033669348.1"/>
</dbReference>
<feature type="disulfide bond" evidence="1">
    <location>
        <begin position="50"/>
        <end position="59"/>
    </location>
</feature>
<evidence type="ECO:0000256" key="1">
    <source>
        <dbReference type="PROSITE-ProRule" id="PRU00076"/>
    </source>
</evidence>
<evidence type="ECO:0000313" key="5">
    <source>
        <dbReference type="Proteomes" id="UP000799771"/>
    </source>
</evidence>
<keyword evidence="1" id="KW-0245">EGF-like domain</keyword>
<dbReference type="OrthoDB" id="6130531at2759"/>
<dbReference type="PROSITE" id="PS01186">
    <property type="entry name" value="EGF_2"/>
    <property type="match status" value="1"/>
</dbReference>
<proteinExistence type="predicted"/>
<reference evidence="4" key="1">
    <citation type="journal article" date="2020" name="Stud. Mycol.">
        <title>101 Dothideomycetes genomes: a test case for predicting lifestyles and emergence of pathogens.</title>
        <authorList>
            <person name="Haridas S."/>
            <person name="Albert R."/>
            <person name="Binder M."/>
            <person name="Bloem J."/>
            <person name="Labutti K."/>
            <person name="Salamov A."/>
            <person name="Andreopoulos B."/>
            <person name="Baker S."/>
            <person name="Barry K."/>
            <person name="Bills G."/>
            <person name="Bluhm B."/>
            <person name="Cannon C."/>
            <person name="Castanera R."/>
            <person name="Culley D."/>
            <person name="Daum C."/>
            <person name="Ezra D."/>
            <person name="Gonzalez J."/>
            <person name="Henrissat B."/>
            <person name="Kuo A."/>
            <person name="Liang C."/>
            <person name="Lipzen A."/>
            <person name="Lutzoni F."/>
            <person name="Magnuson J."/>
            <person name="Mondo S."/>
            <person name="Nolan M."/>
            <person name="Ohm R."/>
            <person name="Pangilinan J."/>
            <person name="Park H.-J."/>
            <person name="Ramirez L."/>
            <person name="Alfaro M."/>
            <person name="Sun H."/>
            <person name="Tritt A."/>
            <person name="Yoshinaga Y."/>
            <person name="Zwiers L.-H."/>
            <person name="Turgeon B."/>
            <person name="Goodwin S."/>
            <person name="Spatafora J."/>
            <person name="Crous P."/>
            <person name="Grigoriev I."/>
        </authorList>
    </citation>
    <scope>NUCLEOTIDE SEQUENCE</scope>
    <source>
        <strain evidence="4">CBS 119687</strain>
    </source>
</reference>
<accession>A0A6A6AU29</accession>
<dbReference type="SMART" id="SM00181">
    <property type="entry name" value="EGF"/>
    <property type="match status" value="1"/>
</dbReference>
<name>A0A6A6AU29_9PLEO</name>
<dbReference type="CDD" id="cd08994">
    <property type="entry name" value="GH43_62_32_68_117_130-like"/>
    <property type="match status" value="1"/>
</dbReference>
<protein>
    <recommendedName>
        <fullName evidence="3">EGF-like domain-containing protein</fullName>
    </recommendedName>
</protein>
<feature type="signal peptide" evidence="2">
    <location>
        <begin position="1"/>
        <end position="19"/>
    </location>
</feature>
<comment type="caution">
    <text evidence="1">Lacks conserved residue(s) required for the propagation of feature annotation.</text>
</comment>
<dbReference type="PROSITE" id="PS50026">
    <property type="entry name" value="EGF_3"/>
    <property type="match status" value="1"/>
</dbReference>
<evidence type="ECO:0000313" key="4">
    <source>
        <dbReference type="EMBL" id="KAF2134465.1"/>
    </source>
</evidence>
<dbReference type="SUPFAM" id="SSF57196">
    <property type="entry name" value="EGF/Laminin"/>
    <property type="match status" value="1"/>
</dbReference>
<gene>
    <name evidence="4" type="ORF">P153DRAFT_371857</name>
</gene>
<keyword evidence="2" id="KW-0732">Signal</keyword>
<sequence length="391" mass="43585">MRLKSYILPFTLLTSIGAAQPCSTDEDCSLNGLCTPTPSSNNNQTATCICDPGWIGPDCGRLDLAPATRWTGYNHTNFTSPTHYGTRGNSSWGGQILQDRTDPTLFHLIADQFAGGCGLSGWRPASFVVRAESRNGPQGPYEWAQNVTGSFRHNAYAFWSEADEKYLLWGIGVDIPDPTSCKGVDKKSWPNNISVSAAPDMNGPWTPFQVLVNGTNPAPFPAYSPEMPTSEIVLAAEDLKIYVANTWNGNYELINTAPWNTTDYSPTWTEDPFIWRDKRGHWHALAHWMIDIAEKGVKYPRVGAHMYSRTLEGKWNFKVNEAYNSTVMFTDGSVETFNRRERPKLYFSDDGEMTPLYMINGVQPLGTTVLSYTLIQPIGTAWKGYEEALGF</sequence>
<dbReference type="EMBL" id="ML977497">
    <property type="protein sequence ID" value="KAF2134465.1"/>
    <property type="molecule type" value="Genomic_DNA"/>
</dbReference>
<dbReference type="InterPro" id="IPR000742">
    <property type="entry name" value="EGF"/>
</dbReference>
<dbReference type="Gene3D" id="2.10.25.10">
    <property type="entry name" value="Laminin"/>
    <property type="match status" value="1"/>
</dbReference>
<organism evidence="4 5">
    <name type="scientific">Dothidotthia symphoricarpi CBS 119687</name>
    <dbReference type="NCBI Taxonomy" id="1392245"/>
    <lineage>
        <taxon>Eukaryota</taxon>
        <taxon>Fungi</taxon>
        <taxon>Dikarya</taxon>
        <taxon>Ascomycota</taxon>
        <taxon>Pezizomycotina</taxon>
        <taxon>Dothideomycetes</taxon>
        <taxon>Pleosporomycetidae</taxon>
        <taxon>Pleosporales</taxon>
        <taxon>Dothidotthiaceae</taxon>
        <taxon>Dothidotthia</taxon>
    </lineage>
</organism>
<dbReference type="PROSITE" id="PS00022">
    <property type="entry name" value="EGF_1"/>
    <property type="match status" value="1"/>
</dbReference>
<feature type="domain" description="EGF-like" evidence="3">
    <location>
        <begin position="18"/>
        <end position="60"/>
    </location>
</feature>
<keyword evidence="1" id="KW-1015">Disulfide bond</keyword>
<evidence type="ECO:0000259" key="3">
    <source>
        <dbReference type="PROSITE" id="PS50026"/>
    </source>
</evidence>